<dbReference type="Pfam" id="PF00440">
    <property type="entry name" value="TetR_N"/>
    <property type="match status" value="1"/>
</dbReference>
<dbReference type="InterPro" id="IPR001647">
    <property type="entry name" value="HTH_TetR"/>
</dbReference>
<keyword evidence="2 4" id="KW-0238">DNA-binding</keyword>
<evidence type="ECO:0000256" key="2">
    <source>
        <dbReference type="ARBA" id="ARBA00023125"/>
    </source>
</evidence>
<dbReference type="EMBL" id="BAAAVI010000005">
    <property type="protein sequence ID" value="GAA2852309.1"/>
    <property type="molecule type" value="Genomic_DNA"/>
</dbReference>
<dbReference type="PROSITE" id="PS50977">
    <property type="entry name" value="HTH_TETR_2"/>
    <property type="match status" value="1"/>
</dbReference>
<evidence type="ECO:0000256" key="3">
    <source>
        <dbReference type="ARBA" id="ARBA00023163"/>
    </source>
</evidence>
<dbReference type="InterPro" id="IPR036271">
    <property type="entry name" value="Tet_transcr_reg_TetR-rel_C_sf"/>
</dbReference>
<feature type="DNA-binding region" description="H-T-H motif" evidence="4">
    <location>
        <begin position="30"/>
        <end position="49"/>
    </location>
</feature>
<evidence type="ECO:0000256" key="1">
    <source>
        <dbReference type="ARBA" id="ARBA00023015"/>
    </source>
</evidence>
<feature type="domain" description="HTH tetR-type" evidence="5">
    <location>
        <begin position="7"/>
        <end position="67"/>
    </location>
</feature>
<accession>A0ABN3VSG2</accession>
<dbReference type="Gene3D" id="1.10.357.10">
    <property type="entry name" value="Tetracycline Repressor, domain 2"/>
    <property type="match status" value="1"/>
</dbReference>
<dbReference type="Proteomes" id="UP001500831">
    <property type="component" value="Unassembled WGS sequence"/>
</dbReference>
<dbReference type="SUPFAM" id="SSF46689">
    <property type="entry name" value="Homeodomain-like"/>
    <property type="match status" value="1"/>
</dbReference>
<dbReference type="InterPro" id="IPR009057">
    <property type="entry name" value="Homeodomain-like_sf"/>
</dbReference>
<evidence type="ECO:0000313" key="7">
    <source>
        <dbReference type="Proteomes" id="UP001500831"/>
    </source>
</evidence>
<dbReference type="Gene3D" id="1.10.10.60">
    <property type="entry name" value="Homeodomain-like"/>
    <property type="match status" value="1"/>
</dbReference>
<organism evidence="6 7">
    <name type="scientific">Streptosporangium fragile</name>
    <dbReference type="NCBI Taxonomy" id="46186"/>
    <lineage>
        <taxon>Bacteria</taxon>
        <taxon>Bacillati</taxon>
        <taxon>Actinomycetota</taxon>
        <taxon>Actinomycetes</taxon>
        <taxon>Streptosporangiales</taxon>
        <taxon>Streptosporangiaceae</taxon>
        <taxon>Streptosporangium</taxon>
    </lineage>
</organism>
<evidence type="ECO:0000259" key="5">
    <source>
        <dbReference type="PROSITE" id="PS50977"/>
    </source>
</evidence>
<reference evidence="6 7" key="1">
    <citation type="journal article" date="2019" name="Int. J. Syst. Evol. Microbiol.">
        <title>The Global Catalogue of Microorganisms (GCM) 10K type strain sequencing project: providing services to taxonomists for standard genome sequencing and annotation.</title>
        <authorList>
            <consortium name="The Broad Institute Genomics Platform"/>
            <consortium name="The Broad Institute Genome Sequencing Center for Infectious Disease"/>
            <person name="Wu L."/>
            <person name="Ma J."/>
        </authorList>
    </citation>
    <scope>NUCLEOTIDE SEQUENCE [LARGE SCALE GENOMIC DNA]</scope>
    <source>
        <strain evidence="6 7">JCM 6242</strain>
    </source>
</reference>
<proteinExistence type="predicted"/>
<sequence length="214" mass="23678">MSKQAGAETRERLIEAASLVLRTEGYAGTSARSIAKAAEVNSALVFYHFGGVDPLLLAALDHSSERRMAAYREAVADARTLEELVEAANRIYRADLEGGHITFFSELVGASIARPELKREIVERSEPWIDFVEETLERVIGGSPLARLLPPRDLAYATITFYLGVNLFTHLDADRSRTEALFDLAGRLAPRAKLLTMRFPRRRTPPAGGRRPAD</sequence>
<evidence type="ECO:0000256" key="4">
    <source>
        <dbReference type="PROSITE-ProRule" id="PRU00335"/>
    </source>
</evidence>
<dbReference type="PANTHER" id="PTHR47506">
    <property type="entry name" value="TRANSCRIPTIONAL REGULATORY PROTEIN"/>
    <property type="match status" value="1"/>
</dbReference>
<comment type="caution">
    <text evidence="6">The sequence shown here is derived from an EMBL/GenBank/DDBJ whole genome shotgun (WGS) entry which is preliminary data.</text>
</comment>
<dbReference type="SUPFAM" id="SSF48498">
    <property type="entry name" value="Tetracyclin repressor-like, C-terminal domain"/>
    <property type="match status" value="1"/>
</dbReference>
<gene>
    <name evidence="6" type="ORF">GCM10010517_09980</name>
</gene>
<protein>
    <submittedName>
        <fullName evidence="6">TetR family transcriptional regulator</fullName>
    </submittedName>
</protein>
<name>A0ABN3VSG2_9ACTN</name>
<keyword evidence="1" id="KW-0805">Transcription regulation</keyword>
<dbReference type="PANTHER" id="PTHR47506:SF1">
    <property type="entry name" value="HTH-TYPE TRANSCRIPTIONAL REGULATOR YJDC"/>
    <property type="match status" value="1"/>
</dbReference>
<keyword evidence="3" id="KW-0804">Transcription</keyword>
<evidence type="ECO:0000313" key="6">
    <source>
        <dbReference type="EMBL" id="GAA2852309.1"/>
    </source>
</evidence>
<keyword evidence="7" id="KW-1185">Reference proteome</keyword>